<dbReference type="InterPro" id="IPR009935">
    <property type="entry name" value="DUF1467"/>
</dbReference>
<dbReference type="OrthoDB" id="9804637at2"/>
<keyword evidence="1" id="KW-0472">Membrane</keyword>
<feature type="transmembrane region" description="Helical" evidence="1">
    <location>
        <begin position="6"/>
        <end position="25"/>
    </location>
</feature>
<protein>
    <submittedName>
        <fullName evidence="2">Uncharacterized protein</fullName>
    </submittedName>
</protein>
<feature type="transmembrane region" description="Helical" evidence="1">
    <location>
        <begin position="52"/>
        <end position="70"/>
    </location>
</feature>
<dbReference type="Pfam" id="PF07330">
    <property type="entry name" value="DUF1467"/>
    <property type="match status" value="1"/>
</dbReference>
<name>A0A0P0ZA83_9HYPH</name>
<sequence>MGWVSGIAIFFIIWWTALFAVLPFGNRIPDDEAQLLGTQEETPTNPHMMKKAGITTIVAVIVFALFYLVTEVLGFSLADFPEIIPDPST</sequence>
<dbReference type="RefSeq" id="WP_007065981.1">
    <property type="nucleotide sequence ID" value="NZ_BBWO01000005.1"/>
</dbReference>
<keyword evidence="1" id="KW-1133">Transmembrane helix</keyword>
<evidence type="ECO:0000256" key="1">
    <source>
        <dbReference type="SAM" id="Phobius"/>
    </source>
</evidence>
<evidence type="ECO:0000313" key="2">
    <source>
        <dbReference type="EMBL" id="BAT31431.1"/>
    </source>
</evidence>
<keyword evidence="1" id="KW-0812">Transmembrane</keyword>
<accession>A0A0P0ZA83</accession>
<organism evidence="2">
    <name type="scientific">Fulvimarina pelagi</name>
    <dbReference type="NCBI Taxonomy" id="217511"/>
    <lineage>
        <taxon>Bacteria</taxon>
        <taxon>Pseudomonadati</taxon>
        <taxon>Pseudomonadota</taxon>
        <taxon>Alphaproteobacteria</taxon>
        <taxon>Hyphomicrobiales</taxon>
        <taxon>Aurantimonadaceae</taxon>
        <taxon>Fulvimarina</taxon>
    </lineage>
</organism>
<dbReference type="AlphaFoldDB" id="A0A0P0ZA83"/>
<reference evidence="2" key="1">
    <citation type="journal article" date="2015" name="Proc. Natl. Acad. Sci. U.S.A.">
        <title>Bacterial clade with the ribosomal RNA operon on a small plasmid rather than the chromosome.</title>
        <authorList>
            <person name="Anda M."/>
            <person name="Ohtsubo Y."/>
            <person name="Okubo T."/>
            <person name="Sugawara M."/>
            <person name="Nagata Y."/>
            <person name="Tsuda M."/>
            <person name="Minamisawa K."/>
            <person name="Mitsui H."/>
        </authorList>
    </citation>
    <scope>NUCLEOTIDE SEQUENCE</scope>
    <source>
        <strain evidence="2">DSM 15513</strain>
    </source>
</reference>
<proteinExistence type="predicted"/>
<dbReference type="EMBL" id="LC066397">
    <property type="protein sequence ID" value="BAT31431.1"/>
    <property type="molecule type" value="Genomic_DNA"/>
</dbReference>